<keyword evidence="5 11" id="KW-0472">Membrane</keyword>
<keyword evidence="9" id="KW-0807">Transducer</keyword>
<evidence type="ECO:0000256" key="11">
    <source>
        <dbReference type="SAM" id="Phobius"/>
    </source>
</evidence>
<dbReference type="InterPro" id="IPR000826">
    <property type="entry name" value="Formyl_rcpt-rel"/>
</dbReference>
<dbReference type="GO" id="GO:0004875">
    <property type="term" value="F:complement receptor activity"/>
    <property type="evidence" value="ECO:0007669"/>
    <property type="project" value="TreeGrafter"/>
</dbReference>
<dbReference type="GO" id="GO:0007204">
    <property type="term" value="P:positive regulation of cytosolic calcium ion concentration"/>
    <property type="evidence" value="ECO:0007669"/>
    <property type="project" value="TreeGrafter"/>
</dbReference>
<dbReference type="PANTHER" id="PTHR24225:SF24">
    <property type="entry name" value="G-PROTEIN COUPLED RECEPTORS FAMILY 1 PROFILE DOMAIN-CONTAINING PROTEIN"/>
    <property type="match status" value="1"/>
</dbReference>
<evidence type="ECO:0000259" key="12">
    <source>
        <dbReference type="PROSITE" id="PS50262"/>
    </source>
</evidence>
<dbReference type="GO" id="GO:0005886">
    <property type="term" value="C:plasma membrane"/>
    <property type="evidence" value="ECO:0007669"/>
    <property type="project" value="TreeGrafter"/>
</dbReference>
<feature type="domain" description="G-protein coupled receptors family 1 profile" evidence="12">
    <location>
        <begin position="28"/>
        <end position="283"/>
    </location>
</feature>
<evidence type="ECO:0000313" key="14">
    <source>
        <dbReference type="Proteomes" id="UP000315116"/>
    </source>
</evidence>
<evidence type="ECO:0000256" key="6">
    <source>
        <dbReference type="ARBA" id="ARBA00023157"/>
    </source>
</evidence>
<evidence type="ECO:0000256" key="1">
    <source>
        <dbReference type="ARBA" id="ARBA00004141"/>
    </source>
</evidence>
<feature type="transmembrane region" description="Helical" evidence="11">
    <location>
        <begin position="94"/>
        <end position="114"/>
    </location>
</feature>
<keyword evidence="6" id="KW-1015">Disulfide bond</keyword>
<dbReference type="GO" id="GO:0007200">
    <property type="term" value="P:phospholipase C-activating G protein-coupled receptor signaling pathway"/>
    <property type="evidence" value="ECO:0007669"/>
    <property type="project" value="TreeGrafter"/>
</dbReference>
<dbReference type="PROSITE" id="PS50262">
    <property type="entry name" value="G_PROTEIN_RECEP_F1_2"/>
    <property type="match status" value="1"/>
</dbReference>
<keyword evidence="4" id="KW-0297">G-protein coupled receptor</keyword>
<dbReference type="Proteomes" id="UP000315116">
    <property type="component" value="Segment"/>
</dbReference>
<gene>
    <name evidence="13" type="primary">SWPV1-035</name>
</gene>
<evidence type="ECO:0000256" key="10">
    <source>
        <dbReference type="ARBA" id="ARBA00025736"/>
    </source>
</evidence>
<evidence type="ECO:0000256" key="8">
    <source>
        <dbReference type="ARBA" id="ARBA00023180"/>
    </source>
</evidence>
<dbReference type="InterPro" id="IPR000276">
    <property type="entry name" value="GPCR_Rhodpsn"/>
</dbReference>
<evidence type="ECO:0000256" key="9">
    <source>
        <dbReference type="ARBA" id="ARBA00023224"/>
    </source>
</evidence>
<dbReference type="InterPro" id="IPR017452">
    <property type="entry name" value="GPCR_Rhodpsn_7TM"/>
</dbReference>
<evidence type="ECO:0000256" key="5">
    <source>
        <dbReference type="ARBA" id="ARBA00023136"/>
    </source>
</evidence>
<evidence type="ECO:0000256" key="2">
    <source>
        <dbReference type="ARBA" id="ARBA00022692"/>
    </source>
</evidence>
<feature type="transmembrane region" description="Helical" evidence="11">
    <location>
        <begin position="51"/>
        <end position="74"/>
    </location>
</feature>
<dbReference type="PRINTS" id="PR00241">
    <property type="entry name" value="ANGIOTENSINR"/>
</dbReference>
<dbReference type="PRINTS" id="PR00237">
    <property type="entry name" value="GPCRRHODOPSN"/>
</dbReference>
<keyword evidence="7" id="KW-0675">Receptor</keyword>
<sequence length="331" mass="38378">MSGYNTTVNNINYTINSYSRIILACMYVIIFMVGIIGNIKLIRLIMAYKNISILPFLNLGIADLLFVMFIPLYVVYILSNFRWYFGKTLCKISSFFFTSNMFASIFLITLINVYRYVKIILPSFTYKYITFRNVCLAVVFTWIFSIMLGMPALYFRDTIVLKDNDTLCINRYSNNKATAEFIYKIVICIRFTLGYLFPMIIIIICNILLIYKSNNTSVIYSKIFFISLSASIVFFICWTPHHIINIITLIDNNNKNLRRFIKEASPVFAGFGCLYSAINPIIYIMVVKLLGSYEDDPYNSLIETLIDENEPVCTTEDTNVYNDIEINDIIE</sequence>
<evidence type="ECO:0000256" key="4">
    <source>
        <dbReference type="ARBA" id="ARBA00023040"/>
    </source>
</evidence>
<feature type="transmembrane region" description="Helical" evidence="11">
    <location>
        <begin position="20"/>
        <end position="39"/>
    </location>
</feature>
<dbReference type="GO" id="GO:0004930">
    <property type="term" value="F:G protein-coupled receptor activity"/>
    <property type="evidence" value="ECO:0007669"/>
    <property type="project" value="UniProtKB-KW"/>
</dbReference>
<evidence type="ECO:0000256" key="3">
    <source>
        <dbReference type="ARBA" id="ARBA00022989"/>
    </source>
</evidence>
<dbReference type="EMBL" id="KX857216">
    <property type="protein sequence ID" value="ARF02651.1"/>
    <property type="molecule type" value="Genomic_DNA"/>
</dbReference>
<dbReference type="InterPro" id="IPR000248">
    <property type="entry name" value="ATII_rcpt"/>
</dbReference>
<comment type="subcellular location">
    <subcellularLocation>
        <location evidence="1">Membrane</location>
        <topology evidence="1">Multi-pass membrane protein</topology>
    </subcellularLocation>
</comment>
<organism evidence="13 14">
    <name type="scientific">Shearwaterpox virus</name>
    <dbReference type="NCBI Taxonomy" id="1974596"/>
    <lineage>
        <taxon>Viruses</taxon>
        <taxon>Varidnaviria</taxon>
        <taxon>Bamfordvirae</taxon>
        <taxon>Nucleocytoviricota</taxon>
        <taxon>Pokkesviricetes</taxon>
        <taxon>Chitovirales</taxon>
        <taxon>Poxviridae</taxon>
        <taxon>Chordopoxvirinae</taxon>
        <taxon>Avipoxvirus</taxon>
        <taxon>Avipoxvirus canarypox</taxon>
        <taxon>Canarypox virus</taxon>
    </lineage>
</organism>
<accession>A0A1V0S7Q1</accession>
<keyword evidence="3 11" id="KW-1133">Transmembrane helix</keyword>
<dbReference type="Pfam" id="PF00001">
    <property type="entry name" value="7tm_1"/>
    <property type="match status" value="1"/>
</dbReference>
<proteinExistence type="inferred from homology"/>
<reference evidence="13 14" key="1">
    <citation type="journal article" date="2017" name="BMC Genomics">
        <title>Genomic characterization of two novel pathogenic avipoxviruses isolated from pacific shearwaters (Ardenna spp.).</title>
        <authorList>
            <person name="Sarker S."/>
            <person name="Das S."/>
            <person name="Lavers J.L."/>
            <person name="Hutton I."/>
            <person name="Helbig K."/>
            <person name="Imbery J."/>
            <person name="Upton C."/>
            <person name="Raidal S.R."/>
        </authorList>
    </citation>
    <scope>NUCLEOTIDE SEQUENCE [LARGE SCALE GENOMIC DNA]</scope>
    <source>
        <strain evidence="13 14">SWPV-1</strain>
    </source>
</reference>
<dbReference type="SUPFAM" id="SSF81321">
    <property type="entry name" value="Family A G protein-coupled receptor-like"/>
    <property type="match status" value="1"/>
</dbReference>
<comment type="similarity">
    <text evidence="10">Belongs to the chemokine-like receptor (CMKLR) family.</text>
</comment>
<dbReference type="Gene3D" id="1.20.1070.10">
    <property type="entry name" value="Rhodopsin 7-helix transmembrane proteins"/>
    <property type="match status" value="1"/>
</dbReference>
<name>A0A1V0S7Q1_CNPV</name>
<protein>
    <submittedName>
        <fullName evidence="13">SWPV1-035</fullName>
    </submittedName>
</protein>
<feature type="transmembrane region" description="Helical" evidence="11">
    <location>
        <begin position="223"/>
        <end position="247"/>
    </location>
</feature>
<keyword evidence="2 11" id="KW-0812">Transmembrane</keyword>
<evidence type="ECO:0000313" key="13">
    <source>
        <dbReference type="EMBL" id="ARF02651.1"/>
    </source>
</evidence>
<evidence type="ECO:0000256" key="7">
    <source>
        <dbReference type="ARBA" id="ARBA00023170"/>
    </source>
</evidence>
<feature type="transmembrane region" description="Helical" evidence="11">
    <location>
        <begin position="181"/>
        <end position="211"/>
    </location>
</feature>
<feature type="transmembrane region" description="Helical" evidence="11">
    <location>
        <begin position="134"/>
        <end position="155"/>
    </location>
</feature>
<dbReference type="PANTHER" id="PTHR24225">
    <property type="entry name" value="CHEMOTACTIC RECEPTOR"/>
    <property type="match status" value="1"/>
</dbReference>
<keyword evidence="8" id="KW-0325">Glycoprotein</keyword>
<feature type="transmembrane region" description="Helical" evidence="11">
    <location>
        <begin position="267"/>
        <end position="290"/>
    </location>
</feature>